<feature type="region of interest" description="Disordered" evidence="2">
    <location>
        <begin position="382"/>
        <end position="410"/>
    </location>
</feature>
<protein>
    <submittedName>
        <fullName evidence="3">Uncharacterized protein</fullName>
    </submittedName>
</protein>
<evidence type="ECO:0000256" key="1">
    <source>
        <dbReference type="SAM" id="Coils"/>
    </source>
</evidence>
<feature type="region of interest" description="Disordered" evidence="2">
    <location>
        <begin position="110"/>
        <end position="161"/>
    </location>
</feature>
<organism evidence="3 4">
    <name type="scientific">Gomphillus americanus</name>
    <dbReference type="NCBI Taxonomy" id="1940652"/>
    <lineage>
        <taxon>Eukaryota</taxon>
        <taxon>Fungi</taxon>
        <taxon>Dikarya</taxon>
        <taxon>Ascomycota</taxon>
        <taxon>Pezizomycotina</taxon>
        <taxon>Lecanoromycetes</taxon>
        <taxon>OSLEUM clade</taxon>
        <taxon>Ostropomycetidae</taxon>
        <taxon>Ostropales</taxon>
        <taxon>Graphidaceae</taxon>
        <taxon>Gomphilloideae</taxon>
        <taxon>Gomphillus</taxon>
    </lineage>
</organism>
<feature type="coiled-coil region" evidence="1">
    <location>
        <begin position="259"/>
        <end position="312"/>
    </location>
</feature>
<feature type="compositionally biased region" description="Low complexity" evidence="2">
    <location>
        <begin position="396"/>
        <end position="410"/>
    </location>
</feature>
<dbReference type="Proteomes" id="UP000664169">
    <property type="component" value="Unassembled WGS sequence"/>
</dbReference>
<dbReference type="OrthoDB" id="5393115at2759"/>
<feature type="compositionally biased region" description="Low complexity" evidence="2">
    <location>
        <begin position="39"/>
        <end position="54"/>
    </location>
</feature>
<feature type="region of interest" description="Disordered" evidence="2">
    <location>
        <begin position="1"/>
        <end position="74"/>
    </location>
</feature>
<feature type="compositionally biased region" description="Basic and acidic residues" evidence="2">
    <location>
        <begin position="382"/>
        <end position="394"/>
    </location>
</feature>
<evidence type="ECO:0000313" key="4">
    <source>
        <dbReference type="Proteomes" id="UP000664169"/>
    </source>
</evidence>
<gene>
    <name evidence="3" type="ORF">GOMPHAMPRED_000910</name>
</gene>
<sequence>MTEAGYNATGSYMPAQGSTEEPGSAEMSLAYRRQRDLDTFSTTSSVVSTGTRMSYRTLPQPGMSEVPPSSMETHPGPIDIVLGRRNFRITARPGSILSISSFDYPAPPYEAYAPGTESNATPIEETAEEVSDEEDADSDDDDDQDAPDSNDSRMDVPIQPTARRVQLSAIITSASPVSANSRSETASPPSPPLSPATTSANAISAHYTQVVRTIDTNHRIEIERLVATHQMELSQTRNSIDAAYRAEFQSVRQESGVQIASLNAQVQELDNLLNSTLAAIQVERANVNEQRANEAAKIKADHSKKIDSLREELIRDHDEAVRKARNEVEDMWEARWRDRMRLAGEEVGAAFNEKKLVADCWEEEVRRRWPTQAIEIREAVEQKLRKGKASDRRRSASGGSSHGIGNYQQA</sequence>
<comment type="caution">
    <text evidence="3">The sequence shown here is derived from an EMBL/GenBank/DDBJ whole genome shotgun (WGS) entry which is preliminary data.</text>
</comment>
<dbReference type="AlphaFoldDB" id="A0A8H3F816"/>
<keyword evidence="1" id="KW-0175">Coiled coil</keyword>
<evidence type="ECO:0000256" key="2">
    <source>
        <dbReference type="SAM" id="MobiDB-lite"/>
    </source>
</evidence>
<proteinExistence type="predicted"/>
<name>A0A8H3F816_9LECA</name>
<feature type="compositionally biased region" description="Acidic residues" evidence="2">
    <location>
        <begin position="125"/>
        <end position="148"/>
    </location>
</feature>
<accession>A0A8H3F816</accession>
<feature type="region of interest" description="Disordered" evidence="2">
    <location>
        <begin position="174"/>
        <end position="198"/>
    </location>
</feature>
<dbReference type="EMBL" id="CAJPDQ010000010">
    <property type="protein sequence ID" value="CAF9915951.1"/>
    <property type="molecule type" value="Genomic_DNA"/>
</dbReference>
<keyword evidence="4" id="KW-1185">Reference proteome</keyword>
<evidence type="ECO:0000313" key="3">
    <source>
        <dbReference type="EMBL" id="CAF9915951.1"/>
    </source>
</evidence>
<reference evidence="3" key="1">
    <citation type="submission" date="2021-03" db="EMBL/GenBank/DDBJ databases">
        <authorList>
            <person name="Tagirdzhanova G."/>
        </authorList>
    </citation>
    <scope>NUCLEOTIDE SEQUENCE</scope>
</reference>